<proteinExistence type="predicted"/>
<keyword evidence="2" id="KW-1185">Reference proteome</keyword>
<dbReference type="PATRIC" id="fig|189381.12.peg.4279"/>
<reference evidence="2" key="1">
    <citation type="submission" date="2015-07" db="EMBL/GenBank/DDBJ databases">
        <title>Fjat-14235 jcm11544.</title>
        <authorList>
            <person name="Liu B."/>
            <person name="Wang J."/>
            <person name="Zhu Y."/>
            <person name="Liu G."/>
            <person name="Chen Q."/>
            <person name="Chen Z."/>
            <person name="Lan J."/>
            <person name="Che J."/>
            <person name="Ge C."/>
            <person name="Shi H."/>
            <person name="Pan Z."/>
            <person name="Liu X."/>
        </authorList>
    </citation>
    <scope>NUCLEOTIDE SEQUENCE [LARGE SCALE GENOMIC DNA]</scope>
    <source>
        <strain evidence="2">JCM 11544</strain>
    </source>
</reference>
<dbReference type="EMBL" id="LGUE01000005">
    <property type="protein sequence ID" value="KON84013.1"/>
    <property type="molecule type" value="Genomic_DNA"/>
</dbReference>
<comment type="caution">
    <text evidence="1">The sequence shown here is derived from an EMBL/GenBank/DDBJ whole genome shotgun (WGS) entry which is preliminary data.</text>
</comment>
<gene>
    <name evidence="1" type="ORF">AF331_16435</name>
</gene>
<name>A0A0M0G2M6_9BACI</name>
<sequence length="189" mass="21411">MAALLVLCGCQQAEPHQDLEGEPVATLSEVEVPDPIFTSDRKGASITEDEIKSAITLYLDSSEDLDEIMQAFQETIYSEEEPTREEMDKVNKTLSLIEENDQNFSDFITANSLPADYAKGADRISRYITDYNDYIRSLDKAFDRFDKGEMKVSDLETLLGSSGSVNGREQKKIEDFLREKDIQTRAFQQ</sequence>
<evidence type="ECO:0000313" key="1">
    <source>
        <dbReference type="EMBL" id="KON84013.1"/>
    </source>
</evidence>
<dbReference type="InterPro" id="IPR047903">
    <property type="entry name" value="NDxxF_lipo"/>
</dbReference>
<accession>A0A0M0G2M6</accession>
<protein>
    <recommendedName>
        <fullName evidence="3">NDxxF motif lipoprotein</fullName>
    </recommendedName>
</protein>
<dbReference type="Proteomes" id="UP000037405">
    <property type="component" value="Unassembled WGS sequence"/>
</dbReference>
<evidence type="ECO:0008006" key="3">
    <source>
        <dbReference type="Google" id="ProtNLM"/>
    </source>
</evidence>
<dbReference type="AlphaFoldDB" id="A0A0M0G2M6"/>
<organism evidence="1 2">
    <name type="scientific">Rossellomorea marisflavi</name>
    <dbReference type="NCBI Taxonomy" id="189381"/>
    <lineage>
        <taxon>Bacteria</taxon>
        <taxon>Bacillati</taxon>
        <taxon>Bacillota</taxon>
        <taxon>Bacilli</taxon>
        <taxon>Bacillales</taxon>
        <taxon>Bacillaceae</taxon>
        <taxon>Rossellomorea</taxon>
    </lineage>
</organism>
<evidence type="ECO:0000313" key="2">
    <source>
        <dbReference type="Proteomes" id="UP000037405"/>
    </source>
</evidence>
<dbReference type="NCBIfam" id="NF033193">
    <property type="entry name" value="lipo_NDxxF"/>
    <property type="match status" value="1"/>
</dbReference>